<evidence type="ECO:0000313" key="3">
    <source>
        <dbReference type="Proteomes" id="UP001324427"/>
    </source>
</evidence>
<organism evidence="2 3">
    <name type="scientific">Oleoguttula mirabilis</name>
    <dbReference type="NCBI Taxonomy" id="1507867"/>
    <lineage>
        <taxon>Eukaryota</taxon>
        <taxon>Fungi</taxon>
        <taxon>Dikarya</taxon>
        <taxon>Ascomycota</taxon>
        <taxon>Pezizomycotina</taxon>
        <taxon>Dothideomycetes</taxon>
        <taxon>Dothideomycetidae</taxon>
        <taxon>Mycosphaerellales</taxon>
        <taxon>Teratosphaeriaceae</taxon>
        <taxon>Oleoguttula</taxon>
    </lineage>
</organism>
<protein>
    <submittedName>
        <fullName evidence="2">Uncharacterized protein</fullName>
    </submittedName>
</protein>
<evidence type="ECO:0000256" key="1">
    <source>
        <dbReference type="SAM" id="MobiDB-lite"/>
    </source>
</evidence>
<feature type="region of interest" description="Disordered" evidence="1">
    <location>
        <begin position="245"/>
        <end position="290"/>
    </location>
</feature>
<feature type="compositionally biased region" description="Basic and acidic residues" evidence="1">
    <location>
        <begin position="526"/>
        <end position="538"/>
    </location>
</feature>
<reference evidence="2 3" key="1">
    <citation type="submission" date="2021-11" db="EMBL/GenBank/DDBJ databases">
        <title>Black yeast isolated from Biological Soil Crust.</title>
        <authorList>
            <person name="Kurbessoian T."/>
        </authorList>
    </citation>
    <scope>NUCLEOTIDE SEQUENCE [LARGE SCALE GENOMIC DNA]</scope>
    <source>
        <strain evidence="2 3">CCFEE 5522</strain>
    </source>
</reference>
<gene>
    <name evidence="2" type="ORF">LTR36_005477</name>
</gene>
<accession>A0AAV9JEP3</accession>
<sequence>MAYFAPPTASEVIAISPDHPSWPSYQGNFSTDPADAQELTFHKTHSANQSVTSDMHTTSQPMQFSAEPALLGDVAFDPIFMQTEYAPSGVTTSAPAATVYETPTLPTATGTVASPAMSQATLNFSDRAFWTLRTRLPITGNESVEDTYEQLYLRYPQLHLIICSDFGNWCLRQPAANSTATLLPIKTSGEGHKLDKNEQLPEPVLDQIIELEGGKLLTAFSVHGLYASQPSPLRDDAEGADASIFRQPNRNRPQTVHPPLIPEDTVGPSVKTEATDSEHSKTVGPDSGSDLQNCAFPDASLCEKFTVEGNDDWVTEEAKTSELSQRFFSALTSDFDRNMAAPPLNIDEKAHYVEKQEKASVELQKYLSTNLGHAAAKLNCDKLAKTIILVHKIGAPKQASARAKLAKMICSERSNAVETAIKAHKRIAIDVAEGRNLQKLACNAQQIKYDKIMFMKSNFIRDKNHKALQADRQAKEAAGAAANSAVSLPKKQAATPAGDGSGNEQQAPRHKRKIGQAAAIDEDVLDDKQPHVKKAKVD</sequence>
<keyword evidence="3" id="KW-1185">Reference proteome</keyword>
<feature type="region of interest" description="Disordered" evidence="1">
    <location>
        <begin position="479"/>
        <end position="538"/>
    </location>
</feature>
<proteinExistence type="predicted"/>
<name>A0AAV9JEP3_9PEZI</name>
<evidence type="ECO:0000313" key="2">
    <source>
        <dbReference type="EMBL" id="KAK4543582.1"/>
    </source>
</evidence>
<dbReference type="EMBL" id="JAVFHQ010000031">
    <property type="protein sequence ID" value="KAK4543582.1"/>
    <property type="molecule type" value="Genomic_DNA"/>
</dbReference>
<dbReference type="Proteomes" id="UP001324427">
    <property type="component" value="Unassembled WGS sequence"/>
</dbReference>
<comment type="caution">
    <text evidence="2">The sequence shown here is derived from an EMBL/GenBank/DDBJ whole genome shotgun (WGS) entry which is preliminary data.</text>
</comment>
<dbReference type="AlphaFoldDB" id="A0AAV9JEP3"/>